<evidence type="ECO:0000313" key="7">
    <source>
        <dbReference type="EMBL" id="UUM30485.1"/>
    </source>
</evidence>
<sequence length="398" mass="45575">MFHSISKDKLVTGVFFIPLIWMATGMLWDGDGDMRLVPIVLLSMVVSISFYKFKYVALNLKNNFWIKLLVVSGVFGTIAYFTYGFDSRELRATLVVLFLLLILPNNFYQQRYFQWFLLLSSISCALYGYKFQFLTGSARGYWPINAIPYATICGLVLISSLGLLISKYHGKLILTVCTSSLLSFFGLVLSQSRGPLISIFVVLFFLIFLLFFFRSKLTLVVSLSFLVLCGFFLSKTSLVNDRISSTYNEYESIKRGEFNTSIGIRLQMYSIAFDLWKEKPILGYGKKIKDRFDELEREGTITPYVNKLVSMTFHNGYLDKFVLYGFFGGVVFLLFIIFPIYLSFQYSLQEGGFLLWGPAVFFSLCNLTDAPLINAQAAVYYLFFIGFSVLMLKKKEDV</sequence>
<feature type="transmembrane region" description="Helical" evidence="5">
    <location>
        <begin position="321"/>
        <end position="344"/>
    </location>
</feature>
<organism evidence="7 8">
    <name type="scientific">Vibrio japonicus</name>
    <dbReference type="NCBI Taxonomy" id="1824638"/>
    <lineage>
        <taxon>Bacteria</taxon>
        <taxon>Pseudomonadati</taxon>
        <taxon>Pseudomonadota</taxon>
        <taxon>Gammaproteobacteria</taxon>
        <taxon>Vibrionales</taxon>
        <taxon>Vibrionaceae</taxon>
        <taxon>Vibrio</taxon>
    </lineage>
</organism>
<keyword evidence="2 5" id="KW-0812">Transmembrane</keyword>
<keyword evidence="3 5" id="KW-1133">Transmembrane helix</keyword>
<feature type="transmembrane region" description="Helical" evidence="5">
    <location>
        <begin position="65"/>
        <end position="84"/>
    </location>
</feature>
<feature type="transmembrane region" description="Helical" evidence="5">
    <location>
        <begin position="10"/>
        <end position="28"/>
    </location>
</feature>
<feature type="transmembrane region" description="Helical" evidence="5">
    <location>
        <begin position="90"/>
        <end position="108"/>
    </location>
</feature>
<evidence type="ECO:0000256" key="1">
    <source>
        <dbReference type="ARBA" id="ARBA00004141"/>
    </source>
</evidence>
<evidence type="ECO:0000256" key="2">
    <source>
        <dbReference type="ARBA" id="ARBA00022692"/>
    </source>
</evidence>
<feature type="transmembrane region" description="Helical" evidence="5">
    <location>
        <begin position="196"/>
        <end position="213"/>
    </location>
</feature>
<dbReference type="InterPro" id="IPR007016">
    <property type="entry name" value="O-antigen_ligase-rel_domated"/>
</dbReference>
<reference evidence="7" key="1">
    <citation type="submission" date="2022-07" db="EMBL/GenBank/DDBJ databases">
        <title>Complete genome of Vibrio japonicus strain JCM 31412T and phylogenomic assessment of the Nereis clade of the genus Vibrio.</title>
        <authorList>
            <person name="Shlafstein M.D."/>
            <person name="Emsley S.A."/>
            <person name="Ushijima B."/>
            <person name="Videau P."/>
            <person name="Saw J.H."/>
        </authorList>
    </citation>
    <scope>NUCLEOTIDE SEQUENCE</scope>
    <source>
        <strain evidence="7">JCM 31412</strain>
    </source>
</reference>
<feature type="transmembrane region" description="Helical" evidence="5">
    <location>
        <begin position="34"/>
        <end position="53"/>
    </location>
</feature>
<feature type="transmembrane region" description="Helical" evidence="5">
    <location>
        <begin position="146"/>
        <end position="165"/>
    </location>
</feature>
<proteinExistence type="predicted"/>
<dbReference type="Proteomes" id="UP001058602">
    <property type="component" value="Chromosome 1"/>
</dbReference>
<dbReference type="InterPro" id="IPR051533">
    <property type="entry name" value="WaaL-like"/>
</dbReference>
<dbReference type="PANTHER" id="PTHR37422">
    <property type="entry name" value="TEICHURONIC ACID BIOSYNTHESIS PROTEIN TUAE"/>
    <property type="match status" value="1"/>
</dbReference>
<protein>
    <submittedName>
        <fullName evidence="7">O-antigen ligase family protein</fullName>
    </submittedName>
</protein>
<evidence type="ECO:0000256" key="4">
    <source>
        <dbReference type="ARBA" id="ARBA00023136"/>
    </source>
</evidence>
<keyword evidence="7" id="KW-0436">Ligase</keyword>
<dbReference type="EMBL" id="CP102096">
    <property type="protein sequence ID" value="UUM30485.1"/>
    <property type="molecule type" value="Genomic_DNA"/>
</dbReference>
<evidence type="ECO:0000256" key="5">
    <source>
        <dbReference type="SAM" id="Phobius"/>
    </source>
</evidence>
<dbReference type="GO" id="GO:0016874">
    <property type="term" value="F:ligase activity"/>
    <property type="evidence" value="ECO:0007669"/>
    <property type="project" value="UniProtKB-KW"/>
</dbReference>
<evidence type="ECO:0000259" key="6">
    <source>
        <dbReference type="Pfam" id="PF04932"/>
    </source>
</evidence>
<name>A0ABY5LL43_9VIBR</name>
<accession>A0ABY5LL43</accession>
<keyword evidence="4 5" id="KW-0472">Membrane</keyword>
<feature type="transmembrane region" description="Helical" evidence="5">
    <location>
        <begin position="172"/>
        <end position="190"/>
    </location>
</feature>
<dbReference type="Pfam" id="PF04932">
    <property type="entry name" value="Wzy_C"/>
    <property type="match status" value="1"/>
</dbReference>
<dbReference type="PANTHER" id="PTHR37422:SF13">
    <property type="entry name" value="LIPOPOLYSACCHARIDE BIOSYNTHESIS PROTEIN PA4999-RELATED"/>
    <property type="match status" value="1"/>
</dbReference>
<gene>
    <name evidence="7" type="ORF">NP165_12495</name>
</gene>
<feature type="domain" description="O-antigen ligase-related" evidence="6">
    <location>
        <begin position="180"/>
        <end position="333"/>
    </location>
</feature>
<keyword evidence="8" id="KW-1185">Reference proteome</keyword>
<evidence type="ECO:0000256" key="3">
    <source>
        <dbReference type="ARBA" id="ARBA00022989"/>
    </source>
</evidence>
<comment type="subcellular location">
    <subcellularLocation>
        <location evidence="1">Membrane</location>
        <topology evidence="1">Multi-pass membrane protein</topology>
    </subcellularLocation>
</comment>
<evidence type="ECO:0000313" key="8">
    <source>
        <dbReference type="Proteomes" id="UP001058602"/>
    </source>
</evidence>
<feature type="transmembrane region" description="Helical" evidence="5">
    <location>
        <begin position="115"/>
        <end position="134"/>
    </location>
</feature>
<dbReference type="RefSeq" id="WP_257084233.1">
    <property type="nucleotide sequence ID" value="NZ_CP102096.1"/>
</dbReference>
<feature type="transmembrane region" description="Helical" evidence="5">
    <location>
        <begin position="375"/>
        <end position="392"/>
    </location>
</feature>